<accession>A0A059A120</accession>
<feature type="compositionally biased region" description="Basic residues" evidence="1">
    <location>
        <begin position="201"/>
        <end position="220"/>
    </location>
</feature>
<evidence type="ECO:0000313" key="2">
    <source>
        <dbReference type="EMBL" id="KCW47847.1"/>
    </source>
</evidence>
<organism evidence="2">
    <name type="scientific">Eucalyptus grandis</name>
    <name type="common">Flooded gum</name>
    <dbReference type="NCBI Taxonomy" id="71139"/>
    <lineage>
        <taxon>Eukaryota</taxon>
        <taxon>Viridiplantae</taxon>
        <taxon>Streptophyta</taxon>
        <taxon>Embryophyta</taxon>
        <taxon>Tracheophyta</taxon>
        <taxon>Spermatophyta</taxon>
        <taxon>Magnoliopsida</taxon>
        <taxon>eudicotyledons</taxon>
        <taxon>Gunneridae</taxon>
        <taxon>Pentapetalae</taxon>
        <taxon>rosids</taxon>
        <taxon>malvids</taxon>
        <taxon>Myrtales</taxon>
        <taxon>Myrtaceae</taxon>
        <taxon>Myrtoideae</taxon>
        <taxon>Eucalypteae</taxon>
        <taxon>Eucalyptus</taxon>
    </lineage>
</organism>
<dbReference type="EMBL" id="KK198763">
    <property type="protein sequence ID" value="KCW47847.1"/>
    <property type="molecule type" value="Genomic_DNA"/>
</dbReference>
<proteinExistence type="predicted"/>
<sequence length="253" mass="28431">MTIQSHNHIFSLFLINELQRSDLQLHHTAEVLEAHEPVPVSIHLRYHAPALPQRAPPVPHRLERPQQLLRRDPPVAVPVEELERPPHLDVAARVRLLVPARRADPAHQVLDPHPGGPALVGAPDLPQHQRLLVGAQRLGPEPAQQGLEVLPREDPVVVAVDVREGPDELAVHLGRRRHVGPLPRELRGEHAGGRPRLSALVHRRRGRGAGRRRRRRRPVRPVRPVLLGPEEAFGAEPVDLDDELHGGRRERNR</sequence>
<dbReference type="InParanoid" id="A0A059A120"/>
<feature type="compositionally biased region" description="Basic and acidic residues" evidence="1">
    <location>
        <begin position="243"/>
        <end position="253"/>
    </location>
</feature>
<dbReference type="AlphaFoldDB" id="A0A059A120"/>
<dbReference type="Gramene" id="KCW47847">
    <property type="protein sequence ID" value="KCW47847"/>
    <property type="gene ID" value="EUGRSUZ_K01587"/>
</dbReference>
<feature type="region of interest" description="Disordered" evidence="1">
    <location>
        <begin position="183"/>
        <end position="253"/>
    </location>
</feature>
<gene>
    <name evidence="2" type="ORF">EUGRSUZ_K01587</name>
</gene>
<evidence type="ECO:0000256" key="1">
    <source>
        <dbReference type="SAM" id="MobiDB-lite"/>
    </source>
</evidence>
<protein>
    <submittedName>
        <fullName evidence="2">Uncharacterized protein</fullName>
    </submittedName>
</protein>
<reference evidence="2" key="1">
    <citation type="submission" date="2013-07" db="EMBL/GenBank/DDBJ databases">
        <title>The genome of Eucalyptus grandis.</title>
        <authorList>
            <person name="Schmutz J."/>
            <person name="Hayes R."/>
            <person name="Myburg A."/>
            <person name="Tuskan G."/>
            <person name="Grattapaglia D."/>
            <person name="Rokhsar D.S."/>
        </authorList>
    </citation>
    <scope>NUCLEOTIDE SEQUENCE</scope>
    <source>
        <tissue evidence="2">Leaf extractions</tissue>
    </source>
</reference>
<name>A0A059A120_EUCGR</name>